<evidence type="ECO:0000259" key="19">
    <source>
        <dbReference type="PROSITE" id="PS51843"/>
    </source>
</evidence>
<dbReference type="PRINTS" id="PR00398">
    <property type="entry name" value="STRDHORMONER"/>
</dbReference>
<evidence type="ECO:0000256" key="17">
    <source>
        <dbReference type="SAM" id="MobiDB-lite"/>
    </source>
</evidence>
<dbReference type="InterPro" id="IPR013088">
    <property type="entry name" value="Znf_NHR/GATA"/>
</dbReference>
<comment type="subunit">
    <text evidence="13">Binds DNA as dimer; homodimer and heterodimer with NR2F2 and probably NR2F1. Interacts with THRB.</text>
</comment>
<keyword evidence="7 16" id="KW-0862">Zinc</keyword>
<evidence type="ECO:0000313" key="20">
    <source>
        <dbReference type="EMBL" id="KAJ1085795.1"/>
    </source>
</evidence>
<dbReference type="PROSITE" id="PS00031">
    <property type="entry name" value="NUCLEAR_REC_DBD_1"/>
    <property type="match status" value="1"/>
</dbReference>
<dbReference type="PRINTS" id="PR00047">
    <property type="entry name" value="STROIDFINGER"/>
</dbReference>
<reference evidence="20" key="1">
    <citation type="journal article" date="2022" name="bioRxiv">
        <title>Sequencing and chromosome-scale assembly of the giantPleurodeles waltlgenome.</title>
        <authorList>
            <person name="Brown T."/>
            <person name="Elewa A."/>
            <person name="Iarovenko S."/>
            <person name="Subramanian E."/>
            <person name="Araus A.J."/>
            <person name="Petzold A."/>
            <person name="Susuki M."/>
            <person name="Suzuki K.-i.T."/>
            <person name="Hayashi T."/>
            <person name="Toyoda A."/>
            <person name="Oliveira C."/>
            <person name="Osipova E."/>
            <person name="Leigh N.D."/>
            <person name="Simon A."/>
            <person name="Yun M.H."/>
        </authorList>
    </citation>
    <scope>NUCLEOTIDE SEQUENCE</scope>
    <source>
        <strain evidence="20">20211129_DDA</strain>
        <tissue evidence="20">Liver</tissue>
    </source>
</reference>
<dbReference type="AlphaFoldDB" id="A0AAV7L5W0"/>
<dbReference type="PRINTS" id="PR01282">
    <property type="entry name" value="COUPTNFACTOR"/>
</dbReference>
<protein>
    <recommendedName>
        <fullName evidence="14">Nuclear receptor subfamily 2 group F member 6</fullName>
    </recommendedName>
    <alternativeName>
        <fullName evidence="15">V-erbA-related protein 2</fullName>
    </alternativeName>
</protein>
<dbReference type="Gene3D" id="3.30.50.10">
    <property type="entry name" value="Erythroid Transcription Factor GATA-1, subunit A"/>
    <property type="match status" value="1"/>
</dbReference>
<feature type="domain" description="Nuclear receptor" evidence="18">
    <location>
        <begin position="49"/>
        <end position="124"/>
    </location>
</feature>
<keyword evidence="4" id="KW-0597">Phosphoprotein</keyword>
<evidence type="ECO:0000256" key="16">
    <source>
        <dbReference type="RuleBase" id="RU004334"/>
    </source>
</evidence>
<dbReference type="GO" id="GO:0000122">
    <property type="term" value="P:negative regulation of transcription by RNA polymerase II"/>
    <property type="evidence" value="ECO:0007669"/>
    <property type="project" value="UniProtKB-ARBA"/>
</dbReference>
<comment type="subcellular location">
    <subcellularLocation>
        <location evidence="1 16">Nucleus</location>
    </subcellularLocation>
</comment>
<dbReference type="SUPFAM" id="SSF48508">
    <property type="entry name" value="Nuclear receptor ligand-binding domain"/>
    <property type="match status" value="1"/>
</dbReference>
<evidence type="ECO:0000256" key="3">
    <source>
        <dbReference type="ARBA" id="ARBA00022491"/>
    </source>
</evidence>
<accession>A0AAV7L5W0</accession>
<evidence type="ECO:0000256" key="4">
    <source>
        <dbReference type="ARBA" id="ARBA00022553"/>
    </source>
</evidence>
<name>A0AAV7L5W0_PLEWA</name>
<keyword evidence="6 16" id="KW-0863">Zinc-finger</keyword>
<gene>
    <name evidence="20" type="ORF">NDU88_005920</name>
</gene>
<evidence type="ECO:0000256" key="9">
    <source>
        <dbReference type="ARBA" id="ARBA00023125"/>
    </source>
</evidence>
<dbReference type="FunFam" id="3.30.50.10:FF:000016">
    <property type="entry name" value="Nuclear receptor subfamily 2 group F member 1"/>
    <property type="match status" value="1"/>
</dbReference>
<dbReference type="SUPFAM" id="SSF57716">
    <property type="entry name" value="Glucocorticoid receptor-like (DNA-binding domain)"/>
    <property type="match status" value="1"/>
</dbReference>
<dbReference type="InterPro" id="IPR001628">
    <property type="entry name" value="Znf_hrmn_rcpt"/>
</dbReference>
<evidence type="ECO:0000256" key="1">
    <source>
        <dbReference type="ARBA" id="ARBA00004123"/>
    </source>
</evidence>
<evidence type="ECO:0000256" key="8">
    <source>
        <dbReference type="ARBA" id="ARBA00023015"/>
    </source>
</evidence>
<sequence>MAMVAWGDPNGDTNGMGKGYPRNSEEEEASPQGGASDQEHGDEDKSGIQVDCVVCGDKSSGKHYGVFTCEGCKSFFKRSIRRNLSYTCRSNRDCQIDQHHRNQCQYCRLKKCFRVGMRKEAVQRGRIPPSHASISPNPVPGSDYFNGQQVSELISQLLRAEPYPAARYGTQYTQQGSVMGIDNICELAARLLFSTVEWARNIPFFPDLAVSDQVALLRLSWSELFVLNAAQSALPLHMAPLLAAAGFHASPMSADRVVSFMDQIRIFQDQVEKLNRLQVDSAEYSCLKAIALFTPDACGLTDPVHVESLQEKAQVALTEYVRAQYPSQPQRFGRLLLRLPALRAVPAALISQLFFMRLVGKTPIETLIRDMLLSGSSFNWPYAASQ</sequence>
<dbReference type="CDD" id="cd06958">
    <property type="entry name" value="NR_DBD_COUP_TF"/>
    <property type="match status" value="1"/>
</dbReference>
<evidence type="ECO:0000313" key="21">
    <source>
        <dbReference type="Proteomes" id="UP001066276"/>
    </source>
</evidence>
<keyword evidence="3" id="KW-0678">Repressor</keyword>
<evidence type="ECO:0000256" key="11">
    <source>
        <dbReference type="ARBA" id="ARBA00023170"/>
    </source>
</evidence>
<dbReference type="Gene3D" id="1.10.565.10">
    <property type="entry name" value="Retinoid X Receptor"/>
    <property type="match status" value="1"/>
</dbReference>
<keyword evidence="9 16" id="KW-0238">DNA-binding</keyword>
<evidence type="ECO:0000256" key="14">
    <source>
        <dbReference type="ARBA" id="ARBA00074546"/>
    </source>
</evidence>
<evidence type="ECO:0000256" key="7">
    <source>
        <dbReference type="ARBA" id="ARBA00022833"/>
    </source>
</evidence>
<evidence type="ECO:0000256" key="6">
    <source>
        <dbReference type="ARBA" id="ARBA00022771"/>
    </source>
</evidence>
<dbReference type="SMART" id="SM00399">
    <property type="entry name" value="ZnF_C4"/>
    <property type="match status" value="1"/>
</dbReference>
<dbReference type="FunFam" id="1.10.565.10:FF:000020">
    <property type="entry name" value="Nuclear receptor subfamily 2 group F member 6"/>
    <property type="match status" value="1"/>
</dbReference>
<keyword evidence="5 16" id="KW-0479">Metal-binding</keyword>
<dbReference type="InterPro" id="IPR001723">
    <property type="entry name" value="Nuclear_hrmn_rcpt"/>
</dbReference>
<dbReference type="Proteomes" id="UP001066276">
    <property type="component" value="Chromosome 12"/>
</dbReference>
<dbReference type="Pfam" id="PF00105">
    <property type="entry name" value="zf-C4"/>
    <property type="match status" value="1"/>
</dbReference>
<comment type="similarity">
    <text evidence="2">Belongs to the nuclear hormone receptor family. NR2 subfamily.</text>
</comment>
<dbReference type="EMBL" id="JANPWB010000016">
    <property type="protein sequence ID" value="KAJ1085795.1"/>
    <property type="molecule type" value="Genomic_DNA"/>
</dbReference>
<keyword evidence="8 16" id="KW-0805">Transcription regulation</keyword>
<evidence type="ECO:0000256" key="2">
    <source>
        <dbReference type="ARBA" id="ARBA00006421"/>
    </source>
</evidence>
<feature type="region of interest" description="Disordered" evidence="17">
    <location>
        <begin position="1"/>
        <end position="44"/>
    </location>
</feature>
<dbReference type="GO" id="GO:0043565">
    <property type="term" value="F:sequence-specific DNA binding"/>
    <property type="evidence" value="ECO:0007669"/>
    <property type="project" value="InterPro"/>
</dbReference>
<dbReference type="SMART" id="SM00430">
    <property type="entry name" value="HOLI"/>
    <property type="match status" value="1"/>
</dbReference>
<dbReference type="CDD" id="cd06948">
    <property type="entry name" value="NR_LBD_COUP-TF"/>
    <property type="match status" value="1"/>
</dbReference>
<comment type="caution">
    <text evidence="20">The sequence shown here is derived from an EMBL/GenBank/DDBJ whole genome shotgun (WGS) entry which is preliminary data.</text>
</comment>
<dbReference type="InterPro" id="IPR050274">
    <property type="entry name" value="Nuclear_hormone_rcpt_NR2"/>
</dbReference>
<keyword evidence="12 16" id="KW-0539">Nucleus</keyword>
<evidence type="ECO:0000259" key="18">
    <source>
        <dbReference type="PROSITE" id="PS51030"/>
    </source>
</evidence>
<feature type="domain" description="NR LBD" evidence="19">
    <location>
        <begin position="149"/>
        <end position="375"/>
    </location>
</feature>
<evidence type="ECO:0000256" key="5">
    <source>
        <dbReference type="ARBA" id="ARBA00022723"/>
    </source>
</evidence>
<keyword evidence="21" id="KW-1185">Reference proteome</keyword>
<evidence type="ECO:0000256" key="12">
    <source>
        <dbReference type="ARBA" id="ARBA00023242"/>
    </source>
</evidence>
<dbReference type="GO" id="GO:0003700">
    <property type="term" value="F:DNA-binding transcription factor activity"/>
    <property type="evidence" value="ECO:0007669"/>
    <property type="project" value="InterPro"/>
</dbReference>
<organism evidence="20 21">
    <name type="scientific">Pleurodeles waltl</name>
    <name type="common">Iberian ribbed newt</name>
    <dbReference type="NCBI Taxonomy" id="8319"/>
    <lineage>
        <taxon>Eukaryota</taxon>
        <taxon>Metazoa</taxon>
        <taxon>Chordata</taxon>
        <taxon>Craniata</taxon>
        <taxon>Vertebrata</taxon>
        <taxon>Euteleostomi</taxon>
        <taxon>Amphibia</taxon>
        <taxon>Batrachia</taxon>
        <taxon>Caudata</taxon>
        <taxon>Salamandroidea</taxon>
        <taxon>Salamandridae</taxon>
        <taxon>Pleurodelinae</taxon>
        <taxon>Pleurodeles</taxon>
    </lineage>
</organism>
<dbReference type="InterPro" id="IPR035500">
    <property type="entry name" value="NHR-like_dom_sf"/>
</dbReference>
<dbReference type="PROSITE" id="PS51843">
    <property type="entry name" value="NR_LBD"/>
    <property type="match status" value="1"/>
</dbReference>
<dbReference type="GO" id="GO:0005634">
    <property type="term" value="C:nucleus"/>
    <property type="evidence" value="ECO:0007669"/>
    <property type="project" value="UniProtKB-SubCell"/>
</dbReference>
<dbReference type="GO" id="GO:0008270">
    <property type="term" value="F:zinc ion binding"/>
    <property type="evidence" value="ECO:0007669"/>
    <property type="project" value="UniProtKB-KW"/>
</dbReference>
<dbReference type="PROSITE" id="PS51030">
    <property type="entry name" value="NUCLEAR_REC_DBD_2"/>
    <property type="match status" value="1"/>
</dbReference>
<evidence type="ECO:0000256" key="10">
    <source>
        <dbReference type="ARBA" id="ARBA00023163"/>
    </source>
</evidence>
<dbReference type="InterPro" id="IPR000536">
    <property type="entry name" value="Nucl_hrmn_rcpt_lig-bd"/>
</dbReference>
<dbReference type="PANTHER" id="PTHR24083">
    <property type="entry name" value="NUCLEAR HORMONE RECEPTOR"/>
    <property type="match status" value="1"/>
</dbReference>
<keyword evidence="11 16" id="KW-0675">Receptor</keyword>
<evidence type="ECO:0000256" key="13">
    <source>
        <dbReference type="ARBA" id="ARBA00065553"/>
    </source>
</evidence>
<evidence type="ECO:0000256" key="15">
    <source>
        <dbReference type="ARBA" id="ARBA00077248"/>
    </source>
</evidence>
<proteinExistence type="inferred from homology"/>
<dbReference type="Pfam" id="PF00104">
    <property type="entry name" value="Hormone_recep"/>
    <property type="match status" value="1"/>
</dbReference>
<keyword evidence="10 16" id="KW-0804">Transcription</keyword>